<evidence type="ECO:0000313" key="8">
    <source>
        <dbReference type="EMBL" id="MBT1445674.1"/>
    </source>
</evidence>
<dbReference type="RefSeq" id="WP_214507860.1">
    <property type="nucleotide sequence ID" value="NZ_JAHEPS010000005.1"/>
</dbReference>
<gene>
    <name evidence="8" type="ORF">KJI95_14260</name>
</gene>
<feature type="domain" description="Mce/MlaD" evidence="7">
    <location>
        <begin position="629"/>
        <end position="718"/>
    </location>
</feature>
<evidence type="ECO:0000313" key="9">
    <source>
        <dbReference type="Proteomes" id="UP001195903"/>
    </source>
</evidence>
<evidence type="ECO:0000259" key="7">
    <source>
        <dbReference type="Pfam" id="PF02470"/>
    </source>
</evidence>
<dbReference type="EMBL" id="JAHEPS010000005">
    <property type="protein sequence ID" value="MBT1445674.1"/>
    <property type="molecule type" value="Genomic_DNA"/>
</dbReference>
<organism evidence="8 9">
    <name type="scientific">Shewanella jiangmenensis</name>
    <dbReference type="NCBI Taxonomy" id="2837387"/>
    <lineage>
        <taxon>Bacteria</taxon>
        <taxon>Pseudomonadati</taxon>
        <taxon>Pseudomonadota</taxon>
        <taxon>Gammaproteobacteria</taxon>
        <taxon>Alteromonadales</taxon>
        <taxon>Shewanellaceae</taxon>
        <taxon>Shewanella</taxon>
    </lineage>
</organism>
<sequence>MTNIEAPKVVKKKLFSPVWLLPLVAMALAAWLGIKSIRESGVEIQIHFPSATGIDVGKTLVKYQGLTVGKVTDITMDEDLKGVNVTVMMDYRAGPYLREHSLFWLVSPKASITGVSGLDALFSGNYIAVQPGDGDSVTQFEALREAPPLAPGNEGLLVELSTDKLGSLDVGSAVYFRQIPVGNLVSYRLEGNKRIVLGAFIQQQYAHLVKRDSRFWNVSGLSVDASLKGIKVESESLAALLAGGISFSTSDKGENATHGASFMLHSSETDALGGYSITLLADNADGIGTGTAIIYRGIEVGKITKTELTDKGVRLSAFINHDQGQLLGADTQFWREGADISLSGVKHAARLVTGDVIAISPGQGQMKDTYSLGSKAPDVMQANKAKITIRSDVSTGAAAGTEIRYRNLPIGQITAVRLASDLASVEYTGEIQPEFKRLLLSGSYVVPESALSVDASLDGLKVAVGDTATLIKGALTLVPGEGAPLGANPELQLHPSQDAQHRSQVAAKRTNIILQSSEGADLTPGSPVYYKKMQIGEVTDVRWQSKDDSFSIKLAIDNTFISLIGPRTLYWKQSAVSVDASLKGLKLDVATLPGLVRGGIAIGLLDEGTVKAQKHLYGSEELAKAQAHPISLKLPADARIKAGAAIRYQGHQVGEVTEVHLQANLGALQAHGYLYGEYADNFSRSDSRYVLTDAEISLSGVKAPEALLEGAFLSVLPGKSPSHSSSFEVAAQQEHYAALPTDALKITLERSTLGSIKAGSQIFFRGIPIGAVDGFALAPSGNKVELYAHIAPEYRHLVNASSRFFDLSGVNLEFGLFSGAKVQTGSLETILAGGIGVATEKPTSVQNRLGDGRVFELFPEADKAWLEWTLQ</sequence>
<accession>A0ABS5V5D4</accession>
<keyword evidence="4" id="KW-0812">Transmembrane</keyword>
<dbReference type="InterPro" id="IPR003399">
    <property type="entry name" value="Mce/MlaD"/>
</dbReference>
<feature type="domain" description="Mce/MlaD" evidence="7">
    <location>
        <begin position="512"/>
        <end position="562"/>
    </location>
</feature>
<keyword evidence="2" id="KW-1003">Cell membrane</keyword>
<evidence type="ECO:0000256" key="5">
    <source>
        <dbReference type="ARBA" id="ARBA00022989"/>
    </source>
</evidence>
<keyword evidence="6" id="KW-0472">Membrane</keyword>
<keyword evidence="9" id="KW-1185">Reference proteome</keyword>
<protein>
    <submittedName>
        <fullName evidence="8">MCE family protein</fullName>
    </submittedName>
</protein>
<keyword evidence="3" id="KW-0997">Cell inner membrane</keyword>
<feature type="domain" description="Mce/MlaD" evidence="7">
    <location>
        <begin position="274"/>
        <end position="362"/>
    </location>
</feature>
<evidence type="ECO:0000256" key="1">
    <source>
        <dbReference type="ARBA" id="ARBA00004533"/>
    </source>
</evidence>
<dbReference type="PANTHER" id="PTHR30462">
    <property type="entry name" value="INTERMEMBRANE TRANSPORT PROTEIN PQIB-RELATED"/>
    <property type="match status" value="1"/>
</dbReference>
<reference evidence="8 9" key="1">
    <citation type="submission" date="2021-05" db="EMBL/GenBank/DDBJ databases">
        <title>Shewanella sp. JM162201.</title>
        <authorList>
            <person name="Xu S."/>
            <person name="Li A."/>
        </authorList>
    </citation>
    <scope>NUCLEOTIDE SEQUENCE [LARGE SCALE GENOMIC DNA]</scope>
    <source>
        <strain evidence="8 9">JM162201</strain>
    </source>
</reference>
<feature type="domain" description="Mce/MlaD" evidence="7">
    <location>
        <begin position="386"/>
        <end position="445"/>
    </location>
</feature>
<evidence type="ECO:0000256" key="3">
    <source>
        <dbReference type="ARBA" id="ARBA00022519"/>
    </source>
</evidence>
<name>A0ABS5V5D4_9GAMM</name>
<evidence type="ECO:0000256" key="6">
    <source>
        <dbReference type="ARBA" id="ARBA00023136"/>
    </source>
</evidence>
<proteinExistence type="predicted"/>
<feature type="domain" description="Mce/MlaD" evidence="7">
    <location>
        <begin position="158"/>
        <end position="214"/>
    </location>
</feature>
<dbReference type="Proteomes" id="UP001195903">
    <property type="component" value="Unassembled WGS sequence"/>
</dbReference>
<feature type="domain" description="Mce/MlaD" evidence="7">
    <location>
        <begin position="745"/>
        <end position="803"/>
    </location>
</feature>
<dbReference type="InterPro" id="IPR051800">
    <property type="entry name" value="PqiA-PqiB_transport"/>
</dbReference>
<comment type="caution">
    <text evidence="8">The sequence shown here is derived from an EMBL/GenBank/DDBJ whole genome shotgun (WGS) entry which is preliminary data.</text>
</comment>
<feature type="domain" description="Mce/MlaD" evidence="7">
    <location>
        <begin position="41"/>
        <end position="132"/>
    </location>
</feature>
<comment type="subcellular location">
    <subcellularLocation>
        <location evidence="1">Cell inner membrane</location>
    </subcellularLocation>
</comment>
<dbReference type="Pfam" id="PF02470">
    <property type="entry name" value="MlaD"/>
    <property type="match status" value="7"/>
</dbReference>
<evidence type="ECO:0000256" key="2">
    <source>
        <dbReference type="ARBA" id="ARBA00022475"/>
    </source>
</evidence>
<dbReference type="PANTHER" id="PTHR30462:SF0">
    <property type="entry name" value="INTERMEMBRANE TRANSPORT PROTEIN YEBT"/>
    <property type="match status" value="1"/>
</dbReference>
<keyword evidence="5" id="KW-1133">Transmembrane helix</keyword>
<evidence type="ECO:0000256" key="4">
    <source>
        <dbReference type="ARBA" id="ARBA00022692"/>
    </source>
</evidence>